<dbReference type="PANTHER" id="PTHR23249">
    <property type="entry name" value="TRAFFICKING PROTEIN PARTICLE COMPLEX SUBUNIT"/>
    <property type="match status" value="1"/>
</dbReference>
<dbReference type="EMBL" id="KL367572">
    <property type="protein sequence ID" value="KFD63515.1"/>
    <property type="molecule type" value="Genomic_DNA"/>
</dbReference>
<dbReference type="GO" id="GO:0030008">
    <property type="term" value="C:TRAPP complex"/>
    <property type="evidence" value="ECO:0007669"/>
    <property type="project" value="UniProtKB-UniRule"/>
</dbReference>
<keyword evidence="3 6" id="KW-0931">ER-Golgi transport</keyword>
<evidence type="ECO:0000256" key="5">
    <source>
        <dbReference type="ARBA" id="ARBA00038167"/>
    </source>
</evidence>
<evidence type="ECO:0000256" key="4">
    <source>
        <dbReference type="ARBA" id="ARBA00023034"/>
    </source>
</evidence>
<keyword evidence="4 6" id="KW-0333">Golgi apparatus</keyword>
<dbReference type="Gene3D" id="3.30.450.70">
    <property type="match status" value="1"/>
</dbReference>
<dbReference type="Pfam" id="PF04099">
    <property type="entry name" value="Sybindin"/>
    <property type="match status" value="1"/>
</dbReference>
<dbReference type="Proteomes" id="UP000030758">
    <property type="component" value="Unassembled WGS sequence"/>
</dbReference>
<evidence type="ECO:0000256" key="3">
    <source>
        <dbReference type="ARBA" id="ARBA00022892"/>
    </source>
</evidence>
<keyword evidence="2 6" id="KW-0256">Endoplasmic reticulum</keyword>
<organism evidence="7">
    <name type="scientific">Trichuris suis</name>
    <name type="common">pig whipworm</name>
    <dbReference type="NCBI Taxonomy" id="68888"/>
    <lineage>
        <taxon>Eukaryota</taxon>
        <taxon>Metazoa</taxon>
        <taxon>Ecdysozoa</taxon>
        <taxon>Nematoda</taxon>
        <taxon>Enoplea</taxon>
        <taxon>Dorylaimia</taxon>
        <taxon>Trichinellida</taxon>
        <taxon>Trichuridae</taxon>
        <taxon>Trichuris</taxon>
    </lineage>
</organism>
<dbReference type="AlphaFoldDB" id="A0A085N219"/>
<comment type="similarity">
    <text evidence="5">Belongs to the TRAPP small subunits family. BET5 subfamily.</text>
</comment>
<dbReference type="InterPro" id="IPR007233">
    <property type="entry name" value="TRAPPC"/>
</dbReference>
<evidence type="ECO:0000256" key="1">
    <source>
        <dbReference type="ARBA" id="ARBA00022448"/>
    </source>
</evidence>
<comment type="subunit">
    <text evidence="6">Part of the multisubunit transport protein particle (TRAPP) complex.</text>
</comment>
<dbReference type="GO" id="GO:0005794">
    <property type="term" value="C:Golgi apparatus"/>
    <property type="evidence" value="ECO:0007669"/>
    <property type="project" value="UniProtKB-SubCell"/>
</dbReference>
<comment type="subcellular location">
    <subcellularLocation>
        <location evidence="6">Endoplasmic reticulum</location>
    </subcellularLocation>
    <subcellularLocation>
        <location evidence="6">Golgi apparatus</location>
        <location evidence="6">cis-Golgi network</location>
    </subcellularLocation>
</comment>
<name>A0A085N219_9BILA</name>
<dbReference type="GO" id="GO:0005783">
    <property type="term" value="C:endoplasmic reticulum"/>
    <property type="evidence" value="ECO:0007669"/>
    <property type="project" value="UniProtKB-SubCell"/>
</dbReference>
<keyword evidence="1 6" id="KW-0813">Transport</keyword>
<evidence type="ECO:0000256" key="2">
    <source>
        <dbReference type="ARBA" id="ARBA00022824"/>
    </source>
</evidence>
<evidence type="ECO:0000256" key="6">
    <source>
        <dbReference type="RuleBase" id="RU366065"/>
    </source>
</evidence>
<dbReference type="PANTHER" id="PTHR23249:SF16">
    <property type="entry name" value="TRAFFICKING PROTEIN PARTICLE COMPLEX SUBUNIT 1"/>
    <property type="match status" value="1"/>
</dbReference>
<protein>
    <recommendedName>
        <fullName evidence="6">Trafficking protein particle complex subunit</fullName>
    </recommendedName>
</protein>
<dbReference type="GO" id="GO:0006888">
    <property type="term" value="P:endoplasmic reticulum to Golgi vesicle-mediated transport"/>
    <property type="evidence" value="ECO:0007669"/>
    <property type="project" value="UniProtKB-UniRule"/>
</dbReference>
<dbReference type="CDD" id="cd14855">
    <property type="entry name" value="TRAPPC1_MUM2"/>
    <property type="match status" value="1"/>
</dbReference>
<dbReference type="InterPro" id="IPR011012">
    <property type="entry name" value="Longin-like_dom_sf"/>
</dbReference>
<sequence>MTIYNLYIFHPQGHCIGYYEWHRPKRASVNPMEEFQLVHGLLTSVRSFNEKLSPLGPRQCCVSCTFGMSQFKEYSTMKNRLHYFETATSLKFVMNTDLGAFGIEELLPKIYEQVYVPYVTGNPLAIKGEVIQSEIFRQKLEKLVQSHVSFA</sequence>
<gene>
    <name evidence="7" type="ORF">M514_24324</name>
</gene>
<proteinExistence type="inferred from homology"/>
<dbReference type="SUPFAM" id="SSF64356">
    <property type="entry name" value="SNARE-like"/>
    <property type="match status" value="1"/>
</dbReference>
<reference evidence="7" key="1">
    <citation type="journal article" date="2014" name="Nat. Genet.">
        <title>Genome and transcriptome of the porcine whipworm Trichuris suis.</title>
        <authorList>
            <person name="Jex A.R."/>
            <person name="Nejsum P."/>
            <person name="Schwarz E.M."/>
            <person name="Hu L."/>
            <person name="Young N.D."/>
            <person name="Hall R.S."/>
            <person name="Korhonen P.K."/>
            <person name="Liao S."/>
            <person name="Thamsborg S."/>
            <person name="Xia J."/>
            <person name="Xu P."/>
            <person name="Wang S."/>
            <person name="Scheerlinck J.P."/>
            <person name="Hofmann A."/>
            <person name="Sternberg P.W."/>
            <person name="Wang J."/>
            <person name="Gasser R.B."/>
        </authorList>
    </citation>
    <scope>NUCLEOTIDE SEQUENCE [LARGE SCALE GENOMIC DNA]</scope>
    <source>
        <strain evidence="7">DCEP-RM93F</strain>
    </source>
</reference>
<evidence type="ECO:0000313" key="7">
    <source>
        <dbReference type="EMBL" id="KFD63515.1"/>
    </source>
</evidence>
<accession>A0A085N219</accession>
<dbReference type="SMART" id="SM01399">
    <property type="entry name" value="Sybindin"/>
    <property type="match status" value="1"/>
</dbReference>